<evidence type="ECO:0000256" key="3">
    <source>
        <dbReference type="ARBA" id="ARBA00010684"/>
    </source>
</evidence>
<evidence type="ECO:0000256" key="10">
    <source>
        <dbReference type="ARBA" id="ARBA00023212"/>
    </source>
</evidence>
<evidence type="ECO:0000256" key="1">
    <source>
        <dbReference type="ARBA" id="ARBA00004186"/>
    </source>
</evidence>
<evidence type="ECO:0000256" key="4">
    <source>
        <dbReference type="ARBA" id="ARBA00022454"/>
    </source>
</evidence>
<dbReference type="Pfam" id="PF16740">
    <property type="entry name" value="SKA2"/>
    <property type="match status" value="1"/>
</dbReference>
<keyword evidence="9" id="KW-0995">Kinetochore</keyword>
<evidence type="ECO:0000256" key="9">
    <source>
        <dbReference type="ARBA" id="ARBA00022838"/>
    </source>
</evidence>
<protein>
    <recommendedName>
        <fullName evidence="13">Protein FAM33A</fullName>
    </recommendedName>
</protein>
<evidence type="ECO:0000256" key="13">
    <source>
        <dbReference type="ARBA" id="ARBA00029651"/>
    </source>
</evidence>
<reference evidence="15" key="2">
    <citation type="submission" date="2025-09" db="UniProtKB">
        <authorList>
            <consortium name="Ensembl"/>
        </authorList>
    </citation>
    <scope>IDENTIFICATION</scope>
</reference>
<evidence type="ECO:0000256" key="5">
    <source>
        <dbReference type="ARBA" id="ARBA00022490"/>
    </source>
</evidence>
<proteinExistence type="inferred from homology"/>
<evidence type="ECO:0000256" key="11">
    <source>
        <dbReference type="ARBA" id="ARBA00023306"/>
    </source>
</evidence>
<dbReference type="Proteomes" id="UP000261660">
    <property type="component" value="Unplaced"/>
</dbReference>
<evidence type="ECO:0000256" key="6">
    <source>
        <dbReference type="ARBA" id="ARBA00022618"/>
    </source>
</evidence>
<evidence type="ECO:0000313" key="16">
    <source>
        <dbReference type="Proteomes" id="UP000261660"/>
    </source>
</evidence>
<dbReference type="GeneTree" id="ENSGT00390000009588"/>
<dbReference type="GO" id="GO:0007059">
    <property type="term" value="P:chromosome segregation"/>
    <property type="evidence" value="ECO:0007669"/>
    <property type="project" value="InterPro"/>
</dbReference>
<dbReference type="STRING" id="56723.ENSLBEP00000017031"/>
<keyword evidence="10" id="KW-0206">Cytoskeleton</keyword>
<evidence type="ECO:0000256" key="7">
    <source>
        <dbReference type="ARBA" id="ARBA00022701"/>
    </source>
</evidence>
<dbReference type="GO" id="GO:0000278">
    <property type="term" value="P:mitotic cell cycle"/>
    <property type="evidence" value="ECO:0007669"/>
    <property type="project" value="TreeGrafter"/>
</dbReference>
<accession>A0A3Q3FAP8</accession>
<dbReference type="GO" id="GO:0000940">
    <property type="term" value="C:outer kinetochore"/>
    <property type="evidence" value="ECO:0007669"/>
    <property type="project" value="InterPro"/>
</dbReference>
<evidence type="ECO:0000259" key="14">
    <source>
        <dbReference type="Pfam" id="PF16740"/>
    </source>
</evidence>
<dbReference type="InterPro" id="IPR042091">
    <property type="entry name" value="Ska2_N"/>
</dbReference>
<name>A0A3Q3FAP8_9LABR</name>
<dbReference type="Gene3D" id="6.10.250.1380">
    <property type="match status" value="1"/>
</dbReference>
<keyword evidence="11" id="KW-0131">Cell cycle</keyword>
<dbReference type="InterPro" id="IPR026762">
    <property type="entry name" value="Ska2"/>
</dbReference>
<comment type="subcellular location">
    <subcellularLocation>
        <location evidence="2">Chromosome</location>
        <location evidence="2">Centromere</location>
        <location evidence="2">Kinetochore</location>
    </subcellularLocation>
    <subcellularLocation>
        <location evidence="1">Cytoplasm</location>
        <location evidence="1">Cytoskeleton</location>
        <location evidence="1">Spindle</location>
    </subcellularLocation>
</comment>
<evidence type="ECO:0000256" key="2">
    <source>
        <dbReference type="ARBA" id="ARBA00004629"/>
    </source>
</evidence>
<keyword evidence="12" id="KW-0137">Centromere</keyword>
<dbReference type="Ensembl" id="ENSLBET00000017993.1">
    <property type="protein sequence ID" value="ENSLBEP00000017031.1"/>
    <property type="gene ID" value="ENSLBEG00000013140.1"/>
</dbReference>
<dbReference type="AlphaFoldDB" id="A0A3Q3FAP8"/>
<keyword evidence="8" id="KW-0498">Mitosis</keyword>
<reference evidence="15" key="1">
    <citation type="submission" date="2025-08" db="UniProtKB">
        <authorList>
            <consortium name="Ensembl"/>
        </authorList>
    </citation>
    <scope>IDENTIFICATION</scope>
</reference>
<dbReference type="PANTHER" id="PTHR32017:SF3">
    <property type="entry name" value="SPINDLE AND KINETOCHORE-ASSOCIATED PROTEIN 2"/>
    <property type="match status" value="1"/>
</dbReference>
<feature type="domain" description="Ska2 N-terminal" evidence="14">
    <location>
        <begin position="2"/>
        <end position="113"/>
    </location>
</feature>
<evidence type="ECO:0000256" key="8">
    <source>
        <dbReference type="ARBA" id="ARBA00022776"/>
    </source>
</evidence>
<dbReference type="InParanoid" id="A0A3Q3FAP8"/>
<keyword evidence="6" id="KW-0132">Cell division</keyword>
<keyword evidence="4" id="KW-0158">Chromosome</keyword>
<keyword evidence="7" id="KW-0493">Microtubule</keyword>
<comment type="similarity">
    <text evidence="3">Belongs to the SKA2 family.</text>
</comment>
<keyword evidence="16" id="KW-1185">Reference proteome</keyword>
<evidence type="ECO:0000256" key="12">
    <source>
        <dbReference type="ARBA" id="ARBA00023328"/>
    </source>
</evidence>
<evidence type="ECO:0000313" key="15">
    <source>
        <dbReference type="Ensembl" id="ENSLBEP00000017031.1"/>
    </source>
</evidence>
<dbReference type="PANTHER" id="PTHR32017">
    <property type="entry name" value="SPINDLE AND KINETOCHORE-ASSOCIATED PROTEIN 2"/>
    <property type="match status" value="1"/>
</dbReference>
<dbReference type="GO" id="GO:0008017">
    <property type="term" value="F:microtubule binding"/>
    <property type="evidence" value="ECO:0007669"/>
    <property type="project" value="InterPro"/>
</dbReference>
<keyword evidence="5" id="KW-0963">Cytoplasm</keyword>
<dbReference type="FunCoup" id="A0A3Q3FAP8">
    <property type="interactions" value="209"/>
</dbReference>
<organism evidence="15 16">
    <name type="scientific">Labrus bergylta</name>
    <name type="common">ballan wrasse</name>
    <dbReference type="NCBI Taxonomy" id="56723"/>
    <lineage>
        <taxon>Eukaryota</taxon>
        <taxon>Metazoa</taxon>
        <taxon>Chordata</taxon>
        <taxon>Craniata</taxon>
        <taxon>Vertebrata</taxon>
        <taxon>Euteleostomi</taxon>
        <taxon>Actinopterygii</taxon>
        <taxon>Neopterygii</taxon>
        <taxon>Teleostei</taxon>
        <taxon>Neoteleostei</taxon>
        <taxon>Acanthomorphata</taxon>
        <taxon>Eupercaria</taxon>
        <taxon>Labriformes</taxon>
        <taxon>Labridae</taxon>
        <taxon>Labrus</taxon>
    </lineage>
</organism>
<sequence>METTVERLEAMFVKSEADLEYIEKRLKLDFINRPAETGSTAENPAVMLENLRTIRSKHSELSTQLKEISAAQSESMKNIRSSLNSVSELIQNLQHNQDLKVEPLTEEEKKAVELIGSFLTDTKSQVRPFNDVTRLMFRFSHTIVSLLMQEDPAGFCR</sequence>
<dbReference type="GO" id="GO:0051301">
    <property type="term" value="P:cell division"/>
    <property type="evidence" value="ECO:0007669"/>
    <property type="project" value="UniProtKB-KW"/>
</dbReference>
<dbReference type="GO" id="GO:0005876">
    <property type="term" value="C:spindle microtubule"/>
    <property type="evidence" value="ECO:0007669"/>
    <property type="project" value="InterPro"/>
</dbReference>